<evidence type="ECO:0000313" key="3">
    <source>
        <dbReference type="Proteomes" id="UP001642360"/>
    </source>
</evidence>
<evidence type="ECO:0000256" key="1">
    <source>
        <dbReference type="SAM" id="MobiDB-lite"/>
    </source>
</evidence>
<name>A0ABC8RBB5_9AQUA</name>
<protein>
    <submittedName>
        <fullName evidence="2">Uncharacterized protein</fullName>
    </submittedName>
</protein>
<feature type="region of interest" description="Disordered" evidence="1">
    <location>
        <begin position="76"/>
        <end position="115"/>
    </location>
</feature>
<reference evidence="2 3" key="1">
    <citation type="submission" date="2024-02" db="EMBL/GenBank/DDBJ databases">
        <authorList>
            <person name="Vignale AGUSTIN F."/>
            <person name="Sosa J E."/>
            <person name="Modenutti C."/>
        </authorList>
    </citation>
    <scope>NUCLEOTIDE SEQUENCE [LARGE SCALE GENOMIC DNA]</scope>
</reference>
<sequence>MTRNRTSGGATASFWQGADDSDLMQTIHASTIVPDDDSRARRFEWSLRPTIRGRVMVLCLPTYAIVVEAALVAERELDDTTQIKESSPRSRDSRSRAGSGKRQRTSTPQSQGDQT</sequence>
<feature type="compositionally biased region" description="Polar residues" evidence="1">
    <location>
        <begin position="105"/>
        <end position="115"/>
    </location>
</feature>
<evidence type="ECO:0000313" key="2">
    <source>
        <dbReference type="EMBL" id="CAK9139362.1"/>
    </source>
</evidence>
<comment type="caution">
    <text evidence="2">The sequence shown here is derived from an EMBL/GenBank/DDBJ whole genome shotgun (WGS) entry which is preliminary data.</text>
</comment>
<dbReference type="EMBL" id="CAUOFW020000957">
    <property type="protein sequence ID" value="CAK9139362.1"/>
    <property type="molecule type" value="Genomic_DNA"/>
</dbReference>
<dbReference type="Proteomes" id="UP001642360">
    <property type="component" value="Unassembled WGS sequence"/>
</dbReference>
<organism evidence="2 3">
    <name type="scientific">Ilex paraguariensis</name>
    <name type="common">yerba mate</name>
    <dbReference type="NCBI Taxonomy" id="185542"/>
    <lineage>
        <taxon>Eukaryota</taxon>
        <taxon>Viridiplantae</taxon>
        <taxon>Streptophyta</taxon>
        <taxon>Embryophyta</taxon>
        <taxon>Tracheophyta</taxon>
        <taxon>Spermatophyta</taxon>
        <taxon>Magnoliopsida</taxon>
        <taxon>eudicotyledons</taxon>
        <taxon>Gunneridae</taxon>
        <taxon>Pentapetalae</taxon>
        <taxon>asterids</taxon>
        <taxon>campanulids</taxon>
        <taxon>Aquifoliales</taxon>
        <taxon>Aquifoliaceae</taxon>
        <taxon>Ilex</taxon>
    </lineage>
</organism>
<dbReference type="AlphaFoldDB" id="A0ABC8RBB5"/>
<gene>
    <name evidence="2" type="ORF">ILEXP_LOCUS6751</name>
</gene>
<feature type="compositionally biased region" description="Basic and acidic residues" evidence="1">
    <location>
        <begin position="86"/>
        <end position="95"/>
    </location>
</feature>
<accession>A0ABC8RBB5</accession>
<keyword evidence="3" id="KW-1185">Reference proteome</keyword>
<proteinExistence type="predicted"/>